<keyword evidence="1" id="KW-0732">Signal</keyword>
<keyword evidence="3" id="KW-1185">Reference proteome</keyword>
<name>A0A8J3V699_9ACTN</name>
<accession>A0A8J3V699</accession>
<evidence type="ECO:0000313" key="2">
    <source>
        <dbReference type="EMBL" id="GIG81012.1"/>
    </source>
</evidence>
<sequence length="462" mass="50473">MRSTTPLSAVLTAALSASILVAPSAALASDASTTAVPAPASARATGVVYSRTIRAVDQKVTPSKLDFLHPRVTATGRLLRTDPTTGIEGPHQSAGVWLWIDGSMAGYTTTEADGSYRLTAMPLNPGKPMTISVKAYDPDVASGNFVTFNSVTVPSTVNKTRIRLDKPTQRFNYGTKLTIRGVVEFLDGATWKPAPGVSVEYDFHTKSKSRSDGRFSVTLPNLISDDGPWTVETTSYATMDYEPSPFLAPAKATVKVDVVNKVFLCLCYSRLNRFSQLEIEGSFSTSGIKQPPSRKVYLQQSSNGKTGWKTVGSITPSKMGGFLPKVPVPHPKGYWRLYFPAQTDFLAAYSRVVHHSRVETRITGFNASPEPVRKGRAITVKGTLQKLSGSRFVHMTKRRVDFYFQAKGSKTAKYMGNTVINSKGQFSKKFVAVKDGSWSATWETFSSTYVNAHSIKDYVDVR</sequence>
<evidence type="ECO:0008006" key="4">
    <source>
        <dbReference type="Google" id="ProtNLM"/>
    </source>
</evidence>
<feature type="signal peptide" evidence="1">
    <location>
        <begin position="1"/>
        <end position="28"/>
    </location>
</feature>
<evidence type="ECO:0000256" key="1">
    <source>
        <dbReference type="SAM" id="SignalP"/>
    </source>
</evidence>
<protein>
    <recommendedName>
        <fullName evidence="4">Carboxypeptidase regulatory-like domain-containing protein</fullName>
    </recommendedName>
</protein>
<gene>
    <name evidence="2" type="ORF">Pka01_41390</name>
</gene>
<dbReference type="Proteomes" id="UP000630097">
    <property type="component" value="Unassembled WGS sequence"/>
</dbReference>
<reference evidence="2 3" key="1">
    <citation type="submission" date="2021-01" db="EMBL/GenBank/DDBJ databases">
        <title>Whole genome shotgun sequence of Planotetraspora kaengkrachanensis NBRC 104272.</title>
        <authorList>
            <person name="Komaki H."/>
            <person name="Tamura T."/>
        </authorList>
    </citation>
    <scope>NUCLEOTIDE SEQUENCE [LARGE SCALE GENOMIC DNA]</scope>
    <source>
        <strain evidence="2 3">NBRC 104272</strain>
    </source>
</reference>
<proteinExistence type="predicted"/>
<comment type="caution">
    <text evidence="2">The sequence shown here is derived from an EMBL/GenBank/DDBJ whole genome shotgun (WGS) entry which is preliminary data.</text>
</comment>
<dbReference type="EMBL" id="BONV01000017">
    <property type="protein sequence ID" value="GIG81012.1"/>
    <property type="molecule type" value="Genomic_DNA"/>
</dbReference>
<feature type="chain" id="PRO_5035290051" description="Carboxypeptidase regulatory-like domain-containing protein" evidence="1">
    <location>
        <begin position="29"/>
        <end position="462"/>
    </location>
</feature>
<dbReference type="RefSeq" id="WP_203884387.1">
    <property type="nucleotide sequence ID" value="NZ_BAABHH010000025.1"/>
</dbReference>
<organism evidence="2 3">
    <name type="scientific">Planotetraspora kaengkrachanensis</name>
    <dbReference type="NCBI Taxonomy" id="575193"/>
    <lineage>
        <taxon>Bacteria</taxon>
        <taxon>Bacillati</taxon>
        <taxon>Actinomycetota</taxon>
        <taxon>Actinomycetes</taxon>
        <taxon>Streptosporangiales</taxon>
        <taxon>Streptosporangiaceae</taxon>
        <taxon>Planotetraspora</taxon>
    </lineage>
</organism>
<evidence type="ECO:0000313" key="3">
    <source>
        <dbReference type="Proteomes" id="UP000630097"/>
    </source>
</evidence>
<dbReference type="AlphaFoldDB" id="A0A8J3V699"/>